<keyword evidence="9" id="KW-1185">Reference proteome</keyword>
<keyword evidence="3 7" id="KW-0812">Transmembrane</keyword>
<dbReference type="RefSeq" id="XP_023257172.1">
    <property type="nucleotide sequence ID" value="XM_023401404.1"/>
</dbReference>
<dbReference type="GeneID" id="111651467"/>
<feature type="transmembrane region" description="Helical" evidence="7">
    <location>
        <begin position="87"/>
        <end position="114"/>
    </location>
</feature>
<dbReference type="STRING" id="1841481.ENSSLDP00000015614"/>
<evidence type="ECO:0000256" key="1">
    <source>
        <dbReference type="ARBA" id="ARBA00004370"/>
    </source>
</evidence>
<name>A0A3B4XCT7_SERLL</name>
<dbReference type="PANTHER" id="PTHR13999">
    <property type="entry name" value="INTERFERON INDUCIBLE TRANSMEMBRANE PROTEIN"/>
    <property type="match status" value="1"/>
</dbReference>
<evidence type="ECO:0000256" key="2">
    <source>
        <dbReference type="ARBA" id="ARBA00006843"/>
    </source>
</evidence>
<reference evidence="8" key="1">
    <citation type="submission" date="2025-08" db="UniProtKB">
        <authorList>
            <consortium name="Ensembl"/>
        </authorList>
    </citation>
    <scope>IDENTIFICATION</scope>
</reference>
<dbReference type="Proteomes" id="UP000261360">
    <property type="component" value="Unplaced"/>
</dbReference>
<comment type="subcellular location">
    <subcellularLocation>
        <location evidence="1">Membrane</location>
    </subcellularLocation>
</comment>
<accession>A0A3B4XCT7</accession>
<dbReference type="InterPro" id="IPR051517">
    <property type="entry name" value="IFITM_antiviral_protein"/>
</dbReference>
<keyword evidence="4 7" id="KW-1133">Transmembrane helix</keyword>
<evidence type="ECO:0000256" key="4">
    <source>
        <dbReference type="ARBA" id="ARBA00022989"/>
    </source>
</evidence>
<dbReference type="PANTHER" id="PTHR13999:SF31">
    <property type="entry name" value="IFITM1-RELATED"/>
    <property type="match status" value="1"/>
</dbReference>
<organism evidence="8 9">
    <name type="scientific">Seriola lalandi dorsalis</name>
    <dbReference type="NCBI Taxonomy" id="1841481"/>
    <lineage>
        <taxon>Eukaryota</taxon>
        <taxon>Metazoa</taxon>
        <taxon>Chordata</taxon>
        <taxon>Craniata</taxon>
        <taxon>Vertebrata</taxon>
        <taxon>Euteleostomi</taxon>
        <taxon>Actinopterygii</taxon>
        <taxon>Neopterygii</taxon>
        <taxon>Teleostei</taxon>
        <taxon>Neoteleostei</taxon>
        <taxon>Acanthomorphata</taxon>
        <taxon>Carangaria</taxon>
        <taxon>Carangiformes</taxon>
        <taxon>Carangidae</taxon>
        <taxon>Seriola</taxon>
    </lineage>
</organism>
<dbReference type="KEGG" id="slal:111651467"/>
<dbReference type="Ensembl" id="ENSSLDT00000016197.1">
    <property type="protein sequence ID" value="ENSSLDP00000015614.1"/>
    <property type="gene ID" value="ENSSLDG00000012413.1"/>
</dbReference>
<evidence type="ECO:0000256" key="3">
    <source>
        <dbReference type="ARBA" id="ARBA00022692"/>
    </source>
</evidence>
<dbReference type="InterPro" id="IPR007593">
    <property type="entry name" value="CD225/Dispanin_fam"/>
</dbReference>
<dbReference type="GO" id="GO:0005886">
    <property type="term" value="C:plasma membrane"/>
    <property type="evidence" value="ECO:0007669"/>
    <property type="project" value="TreeGrafter"/>
</dbReference>
<evidence type="ECO:0000313" key="8">
    <source>
        <dbReference type="Ensembl" id="ENSSLDP00000015614.1"/>
    </source>
</evidence>
<evidence type="ECO:0000256" key="5">
    <source>
        <dbReference type="ARBA" id="ARBA00023136"/>
    </source>
</evidence>
<feature type="region of interest" description="Disordered" evidence="6">
    <location>
        <begin position="1"/>
        <end position="21"/>
    </location>
</feature>
<proteinExistence type="inferred from homology"/>
<dbReference type="OrthoDB" id="9906841at2759"/>
<dbReference type="GeneTree" id="ENSGT00950000182857"/>
<evidence type="ECO:0000313" key="9">
    <source>
        <dbReference type="Proteomes" id="UP000261360"/>
    </source>
</evidence>
<dbReference type="AlphaFoldDB" id="A0A3B4XCT7"/>
<keyword evidence="5 7" id="KW-0472">Membrane</keyword>
<protein>
    <submittedName>
        <fullName evidence="8">Dispanin subfamily A member 2b-like</fullName>
    </submittedName>
</protein>
<evidence type="ECO:0000256" key="7">
    <source>
        <dbReference type="SAM" id="Phobius"/>
    </source>
</evidence>
<dbReference type="Pfam" id="PF04505">
    <property type="entry name" value="CD225"/>
    <property type="match status" value="1"/>
</dbReference>
<sequence>MDPERQQVEAFPLKEHDGPPGGPALVQYTTVNISSEPPRDHIIWSLLSFLFAPPCCLGLAAVIYSIKARDRKVVGDMDGARRYGATARGINVAATVLFCILLISVVVLCFLQPYTAGVILGAFSRKLI</sequence>
<comment type="similarity">
    <text evidence="2">Belongs to the CD225/Dispanin family.</text>
</comment>
<reference evidence="8" key="2">
    <citation type="submission" date="2025-09" db="UniProtKB">
        <authorList>
            <consortium name="Ensembl"/>
        </authorList>
    </citation>
    <scope>IDENTIFICATION</scope>
</reference>
<evidence type="ECO:0000256" key="6">
    <source>
        <dbReference type="SAM" id="MobiDB-lite"/>
    </source>
</evidence>
<feature type="compositionally biased region" description="Basic and acidic residues" evidence="6">
    <location>
        <begin position="1"/>
        <end position="18"/>
    </location>
</feature>
<feature type="transmembrane region" description="Helical" evidence="7">
    <location>
        <begin position="42"/>
        <end position="66"/>
    </location>
</feature>